<dbReference type="InterPro" id="IPR014756">
    <property type="entry name" value="Ig_E-set"/>
</dbReference>
<organism evidence="2 3">
    <name type="scientific">Hartmannibacter diazotrophicus</name>
    <dbReference type="NCBI Taxonomy" id="1482074"/>
    <lineage>
        <taxon>Bacteria</taxon>
        <taxon>Pseudomonadati</taxon>
        <taxon>Pseudomonadota</taxon>
        <taxon>Alphaproteobacteria</taxon>
        <taxon>Hyphomicrobiales</taxon>
        <taxon>Pleomorphomonadaceae</taxon>
        <taxon>Hartmannibacter</taxon>
    </lineage>
</organism>
<dbReference type="Pfam" id="PF08770">
    <property type="entry name" value="SoxZ"/>
    <property type="match status" value="1"/>
</dbReference>
<dbReference type="InterPro" id="IPR014880">
    <property type="entry name" value="SoxZ_dom"/>
</dbReference>
<feature type="domain" description="Sulphur oxidation protein SoxZ" evidence="1">
    <location>
        <begin position="8"/>
        <end position="97"/>
    </location>
</feature>
<dbReference type="InterPro" id="IPR030995">
    <property type="entry name" value="SoxZ"/>
</dbReference>
<name>A0A2C9D410_9HYPH</name>
<evidence type="ECO:0000313" key="2">
    <source>
        <dbReference type="EMBL" id="SON55016.1"/>
    </source>
</evidence>
<gene>
    <name evidence="2" type="ORF">HDIA_1475</name>
</gene>
<dbReference type="Proteomes" id="UP000223606">
    <property type="component" value="Chromosome 1"/>
</dbReference>
<protein>
    <submittedName>
        <fullName evidence="2">Putative secreted protein</fullName>
    </submittedName>
</protein>
<dbReference type="SUPFAM" id="SSF81296">
    <property type="entry name" value="E set domains"/>
    <property type="match status" value="1"/>
</dbReference>
<dbReference type="RefSeq" id="WP_099555590.1">
    <property type="nucleotide sequence ID" value="NZ_LT960614.1"/>
</dbReference>
<dbReference type="NCBIfam" id="TIGR04490">
    <property type="entry name" value="SoxZ_true"/>
    <property type="match status" value="1"/>
</dbReference>
<proteinExistence type="predicted"/>
<dbReference type="OrthoDB" id="9795530at2"/>
<evidence type="ECO:0000313" key="3">
    <source>
        <dbReference type="Proteomes" id="UP000223606"/>
    </source>
</evidence>
<sequence length="106" mass="12021">MTARVRLPDTITAGESFPIRTLISHPMETGFRRDSRTGERIPRRIIHRFECSFDGETVFTCDLGPSMAANPYLEFEARIEHGGTFRFVWVEDGGGEFMVERPVAPS</sequence>
<dbReference type="Gene3D" id="2.60.40.10">
    <property type="entry name" value="Immunoglobulins"/>
    <property type="match status" value="1"/>
</dbReference>
<evidence type="ECO:0000259" key="1">
    <source>
        <dbReference type="Pfam" id="PF08770"/>
    </source>
</evidence>
<dbReference type="AlphaFoldDB" id="A0A2C9D410"/>
<keyword evidence="3" id="KW-1185">Reference proteome</keyword>
<dbReference type="EMBL" id="LT960614">
    <property type="protein sequence ID" value="SON55016.1"/>
    <property type="molecule type" value="Genomic_DNA"/>
</dbReference>
<accession>A0A2C9D410</accession>
<dbReference type="KEGG" id="hdi:HDIA_1475"/>
<dbReference type="InterPro" id="IPR013783">
    <property type="entry name" value="Ig-like_fold"/>
</dbReference>
<reference evidence="3" key="1">
    <citation type="submission" date="2017-09" db="EMBL/GenBank/DDBJ databases">
        <title>Genome sequence of Nannocystis excedens DSM 71.</title>
        <authorList>
            <person name="Blom J."/>
        </authorList>
    </citation>
    <scope>NUCLEOTIDE SEQUENCE [LARGE SCALE GENOMIC DNA]</scope>
    <source>
        <strain evidence="3">type strain: E19</strain>
    </source>
</reference>